<dbReference type="EMBL" id="BAABME010012864">
    <property type="protein sequence ID" value="GAA0185599.1"/>
    <property type="molecule type" value="Genomic_DNA"/>
</dbReference>
<sequence>MSYAHCLVDVDMSKPPVMEFGVKLSGGRRYVQKVTYECYPDYCCNCKVFGHNIFKCPKNEKVDNAPVVSPPVVPPPAPHDTPVPVVSPMVTRSKACVKTRSVALSKDPSPKECVDGSLVNGSLPGVNGDIPKVDAQLSKGKGLKGVGKAKTTMAQVPVVSPNSFDVLNGPGEASGSNDMDTSNLQIGALVPSICVDGNQDKEGGEWQHVSGGAVSSLVSPCG</sequence>
<dbReference type="Proteomes" id="UP001454036">
    <property type="component" value="Unassembled WGS sequence"/>
</dbReference>
<name>A0AAV3RYU0_LITER</name>
<evidence type="ECO:0000313" key="1">
    <source>
        <dbReference type="EMBL" id="GAA0185599.1"/>
    </source>
</evidence>
<protein>
    <recommendedName>
        <fullName evidence="3">Zinc knuckle CX2CX4HX4C domain-containing protein</fullName>
    </recommendedName>
</protein>
<comment type="caution">
    <text evidence="1">The sequence shown here is derived from an EMBL/GenBank/DDBJ whole genome shotgun (WGS) entry which is preliminary data.</text>
</comment>
<reference evidence="1 2" key="1">
    <citation type="submission" date="2024-01" db="EMBL/GenBank/DDBJ databases">
        <title>The complete chloroplast genome sequence of Lithospermum erythrorhizon: insights into the phylogenetic relationship among Boraginaceae species and the maternal lineages of purple gromwells.</title>
        <authorList>
            <person name="Okada T."/>
            <person name="Watanabe K."/>
        </authorList>
    </citation>
    <scope>NUCLEOTIDE SEQUENCE [LARGE SCALE GENOMIC DNA]</scope>
</reference>
<keyword evidence="2" id="KW-1185">Reference proteome</keyword>
<dbReference type="AlphaFoldDB" id="A0AAV3RYU0"/>
<dbReference type="PANTHER" id="PTHR31286:SF180">
    <property type="entry name" value="OS10G0362600 PROTEIN"/>
    <property type="match status" value="1"/>
</dbReference>
<dbReference type="InterPro" id="IPR040256">
    <property type="entry name" value="At4g02000-like"/>
</dbReference>
<evidence type="ECO:0000313" key="2">
    <source>
        <dbReference type="Proteomes" id="UP001454036"/>
    </source>
</evidence>
<dbReference type="PANTHER" id="PTHR31286">
    <property type="entry name" value="GLYCINE-RICH CELL WALL STRUCTURAL PROTEIN 1.8-LIKE"/>
    <property type="match status" value="1"/>
</dbReference>
<accession>A0AAV3RYU0</accession>
<evidence type="ECO:0008006" key="3">
    <source>
        <dbReference type="Google" id="ProtNLM"/>
    </source>
</evidence>
<gene>
    <name evidence="1" type="ORF">LIER_32887</name>
</gene>
<proteinExistence type="predicted"/>
<organism evidence="1 2">
    <name type="scientific">Lithospermum erythrorhizon</name>
    <name type="common">Purple gromwell</name>
    <name type="synonym">Lithospermum officinale var. erythrorhizon</name>
    <dbReference type="NCBI Taxonomy" id="34254"/>
    <lineage>
        <taxon>Eukaryota</taxon>
        <taxon>Viridiplantae</taxon>
        <taxon>Streptophyta</taxon>
        <taxon>Embryophyta</taxon>
        <taxon>Tracheophyta</taxon>
        <taxon>Spermatophyta</taxon>
        <taxon>Magnoliopsida</taxon>
        <taxon>eudicotyledons</taxon>
        <taxon>Gunneridae</taxon>
        <taxon>Pentapetalae</taxon>
        <taxon>asterids</taxon>
        <taxon>lamiids</taxon>
        <taxon>Boraginales</taxon>
        <taxon>Boraginaceae</taxon>
        <taxon>Boraginoideae</taxon>
        <taxon>Lithospermeae</taxon>
        <taxon>Lithospermum</taxon>
    </lineage>
</organism>